<dbReference type="Proteomes" id="UP001642484">
    <property type="component" value="Unassembled WGS sequence"/>
</dbReference>
<organism evidence="2 3">
    <name type="scientific">Durusdinium trenchii</name>
    <dbReference type="NCBI Taxonomy" id="1381693"/>
    <lineage>
        <taxon>Eukaryota</taxon>
        <taxon>Sar</taxon>
        <taxon>Alveolata</taxon>
        <taxon>Dinophyceae</taxon>
        <taxon>Suessiales</taxon>
        <taxon>Symbiodiniaceae</taxon>
        <taxon>Durusdinium</taxon>
    </lineage>
</organism>
<sequence>MAGISKEACNIDAPDLLSPGLAFMVKGWNRCISFLGVCLAAFQDDSLLQAIPNNVKQTFGAIYATVTTADLTQIINTNRGVSLTSSIRRRPNAFNLVHQLEMMVRGGLSPEHTVQSLEANEAIASHIAAYSLGKQESTAAINLLQKIPGEIKESLTLLVRFELRHGDADLQALLEHSVPPASLSKVSIFANHIQRYHNQAPPRHPNP</sequence>
<name>A0ABP0ICK4_9DINO</name>
<evidence type="ECO:0000313" key="1">
    <source>
        <dbReference type="EMBL" id="CAK9000068.1"/>
    </source>
</evidence>
<accession>A0ABP0ICK4</accession>
<dbReference type="EMBL" id="CAXAMN010002536">
    <property type="protein sequence ID" value="CAK9000068.1"/>
    <property type="molecule type" value="Genomic_DNA"/>
</dbReference>
<evidence type="ECO:0000313" key="2">
    <source>
        <dbReference type="EMBL" id="CAK9000315.1"/>
    </source>
</evidence>
<evidence type="ECO:0000313" key="3">
    <source>
        <dbReference type="Proteomes" id="UP001642484"/>
    </source>
</evidence>
<comment type="caution">
    <text evidence="2">The sequence shown here is derived from an EMBL/GenBank/DDBJ whole genome shotgun (WGS) entry which is preliminary data.</text>
</comment>
<protein>
    <submittedName>
        <fullName evidence="2">Uncharacterized protein</fullName>
    </submittedName>
</protein>
<keyword evidence="3" id="KW-1185">Reference proteome</keyword>
<dbReference type="EMBL" id="CAXAMN010002581">
    <property type="protein sequence ID" value="CAK9000315.1"/>
    <property type="molecule type" value="Genomic_DNA"/>
</dbReference>
<reference evidence="2 3" key="1">
    <citation type="submission" date="2024-02" db="EMBL/GenBank/DDBJ databases">
        <authorList>
            <person name="Chen Y."/>
            <person name="Shah S."/>
            <person name="Dougan E. K."/>
            <person name="Thang M."/>
            <person name="Chan C."/>
        </authorList>
    </citation>
    <scope>NUCLEOTIDE SEQUENCE [LARGE SCALE GENOMIC DNA]</scope>
</reference>
<proteinExistence type="predicted"/>
<gene>
    <name evidence="1" type="ORF">CCMP2556_LOCUS5917</name>
    <name evidence="2" type="ORF">CCMP2556_LOCUS6018</name>
</gene>